<organism evidence="2 3">
    <name type="scientific">Mycena sanguinolenta</name>
    <dbReference type="NCBI Taxonomy" id="230812"/>
    <lineage>
        <taxon>Eukaryota</taxon>
        <taxon>Fungi</taxon>
        <taxon>Dikarya</taxon>
        <taxon>Basidiomycota</taxon>
        <taxon>Agaricomycotina</taxon>
        <taxon>Agaricomycetes</taxon>
        <taxon>Agaricomycetidae</taxon>
        <taxon>Agaricales</taxon>
        <taxon>Marasmiineae</taxon>
        <taxon>Mycenaceae</taxon>
        <taxon>Mycena</taxon>
    </lineage>
</organism>
<dbReference type="CDD" id="cd02440">
    <property type="entry name" value="AdoMet_MTases"/>
    <property type="match status" value="1"/>
</dbReference>
<dbReference type="SUPFAM" id="SSF53335">
    <property type="entry name" value="S-adenosyl-L-methionine-dependent methyltransferases"/>
    <property type="match status" value="1"/>
</dbReference>
<evidence type="ECO:0000313" key="3">
    <source>
        <dbReference type="Proteomes" id="UP000623467"/>
    </source>
</evidence>
<comment type="caution">
    <text evidence="2">The sequence shown here is derived from an EMBL/GenBank/DDBJ whole genome shotgun (WGS) entry which is preliminary data.</text>
</comment>
<name>A0A8H6YNB0_9AGAR</name>
<sequence length="257" mass="28095">MSRIKPDYSKFSAADTAKMEEITGVPAKAMLVQSGLLPTPPPNAKVLDNACGGGLLASLLFNAVGKSTDATVVCGDLEEYMVNSAAERIKMNGWNAEATVADAQALPFPDNHFSHNLMNFGMQLMPDPPLAVKESFRVLKSGGTVGMTYWTAPGWLESFKIAVKGFTMPPIFLDGPESMKESVAAIVAAAGFTRVNVQPVKFEHTDDISRYLRYMKEMFPVLREEGGVEYEAYMRGRYGDGDFTLTWEAFVITAEKP</sequence>
<dbReference type="PANTHER" id="PTHR43591:SF24">
    <property type="entry name" value="2-METHOXY-6-POLYPRENYL-1,4-BENZOQUINOL METHYLASE, MITOCHONDRIAL"/>
    <property type="match status" value="1"/>
</dbReference>
<proteinExistence type="predicted"/>
<dbReference type="AlphaFoldDB" id="A0A8H6YNB0"/>
<dbReference type="PANTHER" id="PTHR43591">
    <property type="entry name" value="METHYLTRANSFERASE"/>
    <property type="match status" value="1"/>
</dbReference>
<keyword evidence="3" id="KW-1185">Reference proteome</keyword>
<dbReference type="InterPro" id="IPR029063">
    <property type="entry name" value="SAM-dependent_MTases_sf"/>
</dbReference>
<protein>
    <submittedName>
        <fullName evidence="2">Methyltransf-25 domain-containing protein</fullName>
    </submittedName>
</protein>
<dbReference type="EMBL" id="JACAZH010000007">
    <property type="protein sequence ID" value="KAF7364275.1"/>
    <property type="molecule type" value="Genomic_DNA"/>
</dbReference>
<dbReference type="Proteomes" id="UP000623467">
    <property type="component" value="Unassembled WGS sequence"/>
</dbReference>
<dbReference type="InterPro" id="IPR041698">
    <property type="entry name" value="Methyltransf_25"/>
</dbReference>
<dbReference type="Pfam" id="PF13649">
    <property type="entry name" value="Methyltransf_25"/>
    <property type="match status" value="1"/>
</dbReference>
<feature type="domain" description="Methyltransferase" evidence="1">
    <location>
        <begin position="46"/>
        <end position="143"/>
    </location>
</feature>
<evidence type="ECO:0000259" key="1">
    <source>
        <dbReference type="Pfam" id="PF13649"/>
    </source>
</evidence>
<dbReference type="GO" id="GO:0008168">
    <property type="term" value="F:methyltransferase activity"/>
    <property type="evidence" value="ECO:0007669"/>
    <property type="project" value="TreeGrafter"/>
</dbReference>
<dbReference type="OrthoDB" id="3355826at2759"/>
<accession>A0A8H6YNB0</accession>
<dbReference type="Gene3D" id="3.40.50.150">
    <property type="entry name" value="Vaccinia Virus protein VP39"/>
    <property type="match status" value="1"/>
</dbReference>
<gene>
    <name evidence="2" type="ORF">MSAN_01087300</name>
</gene>
<reference evidence="2" key="1">
    <citation type="submission" date="2020-05" db="EMBL/GenBank/DDBJ databases">
        <title>Mycena genomes resolve the evolution of fungal bioluminescence.</title>
        <authorList>
            <person name="Tsai I.J."/>
        </authorList>
    </citation>
    <scope>NUCLEOTIDE SEQUENCE</scope>
    <source>
        <strain evidence="2">160909Yilan</strain>
    </source>
</reference>
<evidence type="ECO:0000313" key="2">
    <source>
        <dbReference type="EMBL" id="KAF7364275.1"/>
    </source>
</evidence>